<dbReference type="WBParaSite" id="ECPE_0000656801-mRNA-1">
    <property type="protein sequence ID" value="ECPE_0000656801-mRNA-1"/>
    <property type="gene ID" value="ECPE_0000656801"/>
</dbReference>
<protein>
    <submittedName>
        <fullName evidence="1">DPPIV_N domain-containing protein</fullName>
    </submittedName>
</protein>
<organism evidence="1">
    <name type="scientific">Echinostoma caproni</name>
    <dbReference type="NCBI Taxonomy" id="27848"/>
    <lineage>
        <taxon>Eukaryota</taxon>
        <taxon>Metazoa</taxon>
        <taxon>Spiralia</taxon>
        <taxon>Lophotrochozoa</taxon>
        <taxon>Platyhelminthes</taxon>
        <taxon>Trematoda</taxon>
        <taxon>Digenea</taxon>
        <taxon>Plagiorchiida</taxon>
        <taxon>Echinostomata</taxon>
        <taxon>Echinostomatoidea</taxon>
        <taxon>Echinostomatidae</taxon>
        <taxon>Echinostoma</taxon>
    </lineage>
</organism>
<dbReference type="AlphaFoldDB" id="A0A183AHX0"/>
<accession>A0A183AHX0</accession>
<sequence>LVQGERSLLRWIDPQSSRLFCSNTLGAAAGDCNPTQLTQPFGPIPDTEGQKSYELRDATMGGRVLHIIDVDLENSYPQRYDWPRRSSSSSGSDQPAWSVSSEAREPFLSADVVNDHGCCSGAREPQATVAVWTTSDQFKTFLIHPRMFLDHSPNYFIRAVNRVHATVTQDPVFANPYIKPTEVFRRMNHVPPDD</sequence>
<reference evidence="1" key="1">
    <citation type="submission" date="2016-06" db="UniProtKB">
        <authorList>
            <consortium name="WormBaseParasite"/>
        </authorList>
    </citation>
    <scope>IDENTIFICATION</scope>
</reference>
<name>A0A183AHX0_9TREM</name>
<proteinExistence type="predicted"/>
<evidence type="ECO:0000313" key="1">
    <source>
        <dbReference type="WBParaSite" id="ECPE_0000656801-mRNA-1"/>
    </source>
</evidence>